<sequence>MTSSSQTQSSRTASASTTTTLAAAAPAGNGGSSLSGSTSAAPAASNASPAFSMPLFGAPTAAAALSTTVTASTISAATAAVGHFSSMFPSTAASSSSSSSSTPPFSTIMASAFPFGTGTALSNTTASFTQTAATASASTSSSTTTSSTFSFGTPSSSPYGFGGTSDPLSSPALTKRGATGFASTVTTMGPVPPESTAPATASSTIKSAVTTGLLFSPAPRKPLFSGIGEATGFTSTVTTTTPVSSAPGLFSLQAASSACSTPSITTSKQEPEPVVLKVADSEFYDFDRDKTVECFTADQIWAVYDYLDLMPRGYARINKVYSPFKVDLTWLEFFARDINETAWKRSVLPVACGKFIHSVTATTENIRAFSHKIFWTRRVNKIYNIYPQKGETWALYKNWNIKWSSDAGNHREYEYEFVVVLSYYTKKSGILVDPLVNLKGFVCLFKPTKNNGMGSFQIPSNEMLRFSHRVPSYRTNGKERKDVPEGCFELDTYSLPTNLEEVSGFIDTEDETVDFNVNGSLKSVSRENPMPKKRKNSDAESSLDGSSAGGNKSSRISNGCYKNSNEEKRAAEAFGRPLDKSKATDVSDGKKIAIAHTKGMSPDGVNTIRGSVDEDIPSSPSSSKIFEMPVTRFCNFGEQRSCEKFKTGQIWALYCKLDKLPRNYAQIESVESLPVFKLAVKLLKSCDPPRGIIPWVDKEMPVSCGTFKATSGEVVVFNNFISFSHQLTEVPVVHNVYTIYPRAGEVWALYSKFRFDLTCSDLKKCEYNIVEAQGMASCVAAGSSILDHWQFIDTWRTKGEQLPSMITSCGSFGSSSANQNSLTAQTKSSRPSVAARRLQRNIVGSVKAIDEAADEWSNNIAYQLQVSGVFDMEAETVDCNINGSLKSVSKEKHPMPKKRKNIDAESMFDGSSPGGNKSSRMSDGCYKNSNEEKRAAEASGQPLHKSKATSVSVYEYNPAALSEEMSPDGVNTIPGCADENIPSSPSSLKTSEMPETEFNNFDEERSCEKFKAGQIWALYSKLDKLPKNYAQIESFESLPVFKLAVKWLKSCAPPRGVIPWVDNEMPVSYGTFKVTSSEVVVFNNSSSFSHQLNEVPAVNNVYTIYSRAGEVWALYRKFRLDLVCSDLRKCEYNIVEILEVVDVRWIIVSVLQRVAGFKTLFKAKEKEGLDSIVAIPWIELYRFSHRVPTFILSGARYGKLRGCWELDPRSSNHIVDI</sequence>
<name>A0AAD4TBF3_9MAGN</name>
<dbReference type="AlphaFoldDB" id="A0AAD4TBF3"/>
<dbReference type="EMBL" id="JAJJMB010002020">
    <property type="protein sequence ID" value="KAI3953849.1"/>
    <property type="molecule type" value="Genomic_DNA"/>
</dbReference>
<organism evidence="3 4">
    <name type="scientific">Papaver atlanticum</name>
    <dbReference type="NCBI Taxonomy" id="357466"/>
    <lineage>
        <taxon>Eukaryota</taxon>
        <taxon>Viridiplantae</taxon>
        <taxon>Streptophyta</taxon>
        <taxon>Embryophyta</taxon>
        <taxon>Tracheophyta</taxon>
        <taxon>Spermatophyta</taxon>
        <taxon>Magnoliopsida</taxon>
        <taxon>Ranunculales</taxon>
        <taxon>Papaveraceae</taxon>
        <taxon>Papaveroideae</taxon>
        <taxon>Papaver</taxon>
    </lineage>
</organism>
<feature type="domain" description="DUF3444" evidence="2">
    <location>
        <begin position="623"/>
        <end position="772"/>
    </location>
</feature>
<proteinExistence type="predicted"/>
<evidence type="ECO:0000313" key="3">
    <source>
        <dbReference type="EMBL" id="KAI3953849.1"/>
    </source>
</evidence>
<evidence type="ECO:0000256" key="1">
    <source>
        <dbReference type="SAM" id="MobiDB-lite"/>
    </source>
</evidence>
<evidence type="ECO:0000259" key="2">
    <source>
        <dbReference type="Pfam" id="PF11926"/>
    </source>
</evidence>
<feature type="region of interest" description="Disordered" evidence="1">
    <location>
        <begin position="517"/>
        <end position="562"/>
    </location>
</feature>
<accession>A0AAD4TBF3</accession>
<feature type="region of interest" description="Disordered" evidence="1">
    <location>
        <begin position="887"/>
        <end position="944"/>
    </location>
</feature>
<keyword evidence="4" id="KW-1185">Reference proteome</keyword>
<evidence type="ECO:0000313" key="4">
    <source>
        <dbReference type="Proteomes" id="UP001202328"/>
    </source>
</evidence>
<reference evidence="3" key="1">
    <citation type="submission" date="2022-04" db="EMBL/GenBank/DDBJ databases">
        <title>A functionally conserved STORR gene fusion in Papaver species that diverged 16.8 million years ago.</title>
        <authorList>
            <person name="Catania T."/>
        </authorList>
    </citation>
    <scope>NUCLEOTIDE SEQUENCE</scope>
    <source>
        <strain evidence="3">S-188037</strain>
    </source>
</reference>
<dbReference type="Proteomes" id="UP001202328">
    <property type="component" value="Unassembled WGS sequence"/>
</dbReference>
<feature type="compositionally biased region" description="Low complexity" evidence="1">
    <location>
        <begin position="1"/>
        <end position="27"/>
    </location>
</feature>
<dbReference type="PANTHER" id="PTHR45089:SF24">
    <property type="entry name" value="DNAJ HEAT SHOCK N-TERMINAL DOMAIN-CONTAINING PROTEIN"/>
    <property type="match status" value="1"/>
</dbReference>
<dbReference type="PANTHER" id="PTHR45089">
    <property type="entry name" value="DNAJ HEAT SHOCK AMINO-TERMINAL DOMAIN PROTEIN-RELATED"/>
    <property type="match status" value="1"/>
</dbReference>
<feature type="region of interest" description="Disordered" evidence="1">
    <location>
        <begin position="1"/>
        <end position="39"/>
    </location>
</feature>
<protein>
    <recommendedName>
        <fullName evidence="2">DUF3444 domain-containing protein</fullName>
    </recommendedName>
</protein>
<dbReference type="Pfam" id="PF11926">
    <property type="entry name" value="DUF3444"/>
    <property type="match status" value="3"/>
</dbReference>
<gene>
    <name evidence="3" type="ORF">MKW98_017673</name>
</gene>
<dbReference type="InterPro" id="IPR024593">
    <property type="entry name" value="DUF3444"/>
</dbReference>
<comment type="caution">
    <text evidence="3">The sequence shown here is derived from an EMBL/GenBank/DDBJ whole genome shotgun (WGS) entry which is preliminary data.</text>
</comment>
<feature type="domain" description="DUF3444" evidence="2">
    <location>
        <begin position="275"/>
        <end position="479"/>
    </location>
</feature>
<feature type="domain" description="DUF3444" evidence="2">
    <location>
        <begin position="990"/>
        <end position="1194"/>
    </location>
</feature>
<feature type="compositionally biased region" description="Polar residues" evidence="1">
    <location>
        <begin position="539"/>
        <end position="562"/>
    </location>
</feature>